<accession>A0AAE2SE82</accession>
<gene>
    <name evidence="3" type="ORF">JIN83_14950</name>
</gene>
<feature type="signal peptide" evidence="1">
    <location>
        <begin position="1"/>
        <end position="19"/>
    </location>
</feature>
<dbReference type="NCBIfam" id="TIGR02595">
    <property type="entry name" value="PEP_CTERM"/>
    <property type="match status" value="1"/>
</dbReference>
<dbReference type="Pfam" id="PF07589">
    <property type="entry name" value="PEP-CTERM"/>
    <property type="match status" value="1"/>
</dbReference>
<name>A0AAE2SE82_9BACT</name>
<dbReference type="Proteomes" id="UP000634206">
    <property type="component" value="Unassembled WGS sequence"/>
</dbReference>
<proteinExistence type="predicted"/>
<keyword evidence="4" id="KW-1185">Reference proteome</keyword>
<evidence type="ECO:0000259" key="2">
    <source>
        <dbReference type="Pfam" id="PF07589"/>
    </source>
</evidence>
<organism evidence="3 4">
    <name type="scientific">Oceaniferula flava</name>
    <dbReference type="NCBI Taxonomy" id="2800421"/>
    <lineage>
        <taxon>Bacteria</taxon>
        <taxon>Pseudomonadati</taxon>
        <taxon>Verrucomicrobiota</taxon>
        <taxon>Verrucomicrobiia</taxon>
        <taxon>Verrucomicrobiales</taxon>
        <taxon>Verrucomicrobiaceae</taxon>
        <taxon>Oceaniferula</taxon>
    </lineage>
</organism>
<evidence type="ECO:0000313" key="3">
    <source>
        <dbReference type="EMBL" id="MBK1856268.1"/>
    </source>
</evidence>
<dbReference type="AlphaFoldDB" id="A0AAE2SE82"/>
<sequence>MKYQMILLAALIAASNTHATVVAKFDSFTHTSNNPVLASDSSAQSSWTTTNLTDHATGTGALSAGNQESANRKTNDFGVTNAIQFSSLRELDSGPTITPVGNSSWVTFSVSATGSDLFNFVGQSATADTFAEGTGLGGTVSADWSMYYSLNGGSSWTLLSSETGASISGSGGESAATGVSWDLSGIGSVASVDFLIDPLSTGSTNGNVSQRGVGIGNIVVNADLAAVPEPSSSALLGLSAVAMMLRRRR</sequence>
<dbReference type="InterPro" id="IPR013424">
    <property type="entry name" value="Ice-binding_C"/>
</dbReference>
<comment type="caution">
    <text evidence="3">The sequence shown here is derived from an EMBL/GenBank/DDBJ whole genome shotgun (WGS) entry which is preliminary data.</text>
</comment>
<dbReference type="EMBL" id="JAENIG010000011">
    <property type="protein sequence ID" value="MBK1856268.1"/>
    <property type="molecule type" value="Genomic_DNA"/>
</dbReference>
<keyword evidence="1" id="KW-0732">Signal</keyword>
<evidence type="ECO:0000313" key="4">
    <source>
        <dbReference type="Proteomes" id="UP000634206"/>
    </source>
</evidence>
<feature type="chain" id="PRO_5042180485" evidence="1">
    <location>
        <begin position="20"/>
        <end position="249"/>
    </location>
</feature>
<feature type="domain" description="Ice-binding protein C-terminal" evidence="2">
    <location>
        <begin position="226"/>
        <end position="248"/>
    </location>
</feature>
<reference evidence="3" key="1">
    <citation type="submission" date="2021-01" db="EMBL/GenBank/DDBJ databases">
        <title>Modified the classification status of verrucomicrobia.</title>
        <authorList>
            <person name="Feng X."/>
        </authorList>
    </citation>
    <scope>NUCLEOTIDE SEQUENCE</scope>
    <source>
        <strain evidence="3">5K15</strain>
    </source>
</reference>
<evidence type="ECO:0000256" key="1">
    <source>
        <dbReference type="SAM" id="SignalP"/>
    </source>
</evidence>
<protein>
    <submittedName>
        <fullName evidence="3">PEP-CTERM sorting domain-containing protein</fullName>
    </submittedName>
</protein>
<dbReference type="RefSeq" id="WP_309490887.1">
    <property type="nucleotide sequence ID" value="NZ_JAENIG010000011.1"/>
</dbReference>